<feature type="domain" description="LytR/CpsA/Psr regulator C-terminal" evidence="2">
    <location>
        <begin position="86"/>
        <end position="178"/>
    </location>
</feature>
<dbReference type="RefSeq" id="WP_261607465.1">
    <property type="nucleotide sequence ID" value="NZ_JAODOR010000012.1"/>
</dbReference>
<keyword evidence="1" id="KW-0472">Membrane</keyword>
<keyword evidence="1" id="KW-0812">Transmembrane</keyword>
<dbReference type="Gene3D" id="3.30.70.2390">
    <property type="match status" value="1"/>
</dbReference>
<keyword evidence="1" id="KW-1133">Transmembrane helix</keyword>
<reference evidence="3 4" key="1">
    <citation type="journal article" date="2024" name="Int. J. Syst. Evol. Microbiol.">
        <title>Microbacterium memoriense sp. nov., a member of the Actinomycetota from marine beach sediment of the north coast of Portugal.</title>
        <authorList>
            <person name="Santos J.D.N.D."/>
            <person name="Klimek D."/>
            <person name="Calusinska M."/>
            <person name="Lobo-da-Cunha A."/>
            <person name="Catita J."/>
            <person name="Goncalves H."/>
            <person name="Gonzalez I."/>
            <person name="Lage O.M."/>
        </authorList>
    </citation>
    <scope>NUCLEOTIDE SEQUENCE [LARGE SCALE GENOMIC DNA]</scope>
    <source>
        <strain evidence="3 4">PMIC_1C1B</strain>
    </source>
</reference>
<name>A0ABT2PE92_9MICO</name>
<feature type="transmembrane region" description="Helical" evidence="1">
    <location>
        <begin position="35"/>
        <end position="58"/>
    </location>
</feature>
<keyword evidence="4" id="KW-1185">Reference proteome</keyword>
<protein>
    <submittedName>
        <fullName evidence="3">LytR C-terminal domain-containing protein</fullName>
    </submittedName>
</protein>
<sequence>MPKTAPPQDRFDELPVDNSRIGAHRAENPRMRGGVIFLWSAVATVALVAIGIFGTLIATGRITVFPTPSATAVVVPPVAAVVDPSYEVTVLNATPQSGLGRQLGDVIVAAGWNAADVTAGEAGSDDFATTTVFYADPADEGAARGLAQVVGGAEVALTDAYADLLGDGTTKQLVLVIGLDRTTDAAG</sequence>
<proteinExistence type="predicted"/>
<evidence type="ECO:0000259" key="2">
    <source>
        <dbReference type="Pfam" id="PF13399"/>
    </source>
</evidence>
<evidence type="ECO:0000313" key="3">
    <source>
        <dbReference type="EMBL" id="MCT9002928.1"/>
    </source>
</evidence>
<evidence type="ECO:0000313" key="4">
    <source>
        <dbReference type="Proteomes" id="UP001300496"/>
    </source>
</evidence>
<gene>
    <name evidence="3" type="ORF">N4R40_11175</name>
</gene>
<accession>A0ABT2PE92</accession>
<comment type="caution">
    <text evidence="3">The sequence shown here is derived from an EMBL/GenBank/DDBJ whole genome shotgun (WGS) entry which is preliminary data.</text>
</comment>
<organism evidence="3 4">
    <name type="scientific">Microbacterium memoriense</name>
    <dbReference type="NCBI Taxonomy" id="2978350"/>
    <lineage>
        <taxon>Bacteria</taxon>
        <taxon>Bacillati</taxon>
        <taxon>Actinomycetota</taxon>
        <taxon>Actinomycetes</taxon>
        <taxon>Micrococcales</taxon>
        <taxon>Microbacteriaceae</taxon>
        <taxon>Microbacterium</taxon>
    </lineage>
</organism>
<dbReference type="Pfam" id="PF13399">
    <property type="entry name" value="LytR_C"/>
    <property type="match status" value="1"/>
</dbReference>
<dbReference type="Proteomes" id="UP001300496">
    <property type="component" value="Unassembled WGS sequence"/>
</dbReference>
<evidence type="ECO:0000256" key="1">
    <source>
        <dbReference type="SAM" id="Phobius"/>
    </source>
</evidence>
<dbReference type="InterPro" id="IPR027381">
    <property type="entry name" value="LytR/CpsA/Psr_C"/>
</dbReference>
<dbReference type="EMBL" id="JAODOR010000012">
    <property type="protein sequence ID" value="MCT9002928.1"/>
    <property type="molecule type" value="Genomic_DNA"/>
</dbReference>